<feature type="transmembrane region" description="Helical" evidence="1">
    <location>
        <begin position="124"/>
        <end position="143"/>
    </location>
</feature>
<dbReference type="Proteomes" id="UP000480178">
    <property type="component" value="Chromosome"/>
</dbReference>
<reference evidence="2 3" key="1">
    <citation type="submission" date="2020-01" db="EMBL/GenBank/DDBJ databases">
        <authorList>
            <person name="Kim M.K."/>
        </authorList>
    </citation>
    <scope>NUCLEOTIDE SEQUENCE [LARGE SCALE GENOMIC DNA]</scope>
    <source>
        <strain evidence="2 3">172606-1</strain>
    </source>
</reference>
<keyword evidence="1" id="KW-1133">Transmembrane helix</keyword>
<gene>
    <name evidence="2" type="ORF">GXP67_07630</name>
</gene>
<proteinExistence type="predicted"/>
<feature type="transmembrane region" description="Helical" evidence="1">
    <location>
        <begin position="18"/>
        <end position="35"/>
    </location>
</feature>
<name>A0A6C0GEZ5_9BACT</name>
<evidence type="ECO:0000313" key="2">
    <source>
        <dbReference type="EMBL" id="QHT66536.1"/>
    </source>
</evidence>
<dbReference type="KEGG" id="rhoz:GXP67_07630"/>
<sequence>MLEQPLQARALPVYRDKWIQIIGIPLITVFSYYLTYNNIQFNWWLVYEFCSDVVKIFLVWQVLRFVITRLDRYHPWEHHLVKRLAIQIPLTCIAGLIALTALVFTDYAFIRPYPLEHYFSLDLIIALIFLLLGNAIYVSLYYYDVYLRSITEKQALARQLQEEHTFANEHLVVKMGKRDIVVPFRIYFACILKRKKLLC</sequence>
<dbReference type="EMBL" id="CP048222">
    <property type="protein sequence ID" value="QHT66536.1"/>
    <property type="molecule type" value="Genomic_DNA"/>
</dbReference>
<organism evidence="2 3">
    <name type="scientific">Rhodocytophaga rosea</name>
    <dbReference type="NCBI Taxonomy" id="2704465"/>
    <lineage>
        <taxon>Bacteria</taxon>
        <taxon>Pseudomonadati</taxon>
        <taxon>Bacteroidota</taxon>
        <taxon>Cytophagia</taxon>
        <taxon>Cytophagales</taxon>
        <taxon>Rhodocytophagaceae</taxon>
        <taxon>Rhodocytophaga</taxon>
    </lineage>
</organism>
<feature type="transmembrane region" description="Helical" evidence="1">
    <location>
        <begin position="84"/>
        <end position="104"/>
    </location>
</feature>
<keyword evidence="1" id="KW-0812">Transmembrane</keyword>
<keyword evidence="3" id="KW-1185">Reference proteome</keyword>
<keyword evidence="1" id="KW-0472">Membrane</keyword>
<evidence type="ECO:0000256" key="1">
    <source>
        <dbReference type="SAM" id="Phobius"/>
    </source>
</evidence>
<feature type="transmembrane region" description="Helical" evidence="1">
    <location>
        <begin position="41"/>
        <end position="63"/>
    </location>
</feature>
<accession>A0A6C0GEZ5</accession>
<evidence type="ECO:0000313" key="3">
    <source>
        <dbReference type="Proteomes" id="UP000480178"/>
    </source>
</evidence>
<dbReference type="AlphaFoldDB" id="A0A6C0GEZ5"/>
<protein>
    <submittedName>
        <fullName evidence="2">Uncharacterized protein</fullName>
    </submittedName>
</protein>
<dbReference type="RefSeq" id="WP_162442590.1">
    <property type="nucleotide sequence ID" value="NZ_CP048222.1"/>
</dbReference>